<reference evidence="2" key="1">
    <citation type="submission" date="2019-12" db="EMBL/GenBank/DDBJ databases">
        <title>Genome sequencing and annotation of Brassica cretica.</title>
        <authorList>
            <person name="Studholme D.J."/>
            <person name="Sarris P.F."/>
        </authorList>
    </citation>
    <scope>NUCLEOTIDE SEQUENCE</scope>
    <source>
        <strain evidence="2">PFS-001/15</strain>
        <tissue evidence="2">Leaf</tissue>
    </source>
</reference>
<feature type="region of interest" description="Disordered" evidence="1">
    <location>
        <begin position="123"/>
        <end position="161"/>
    </location>
</feature>
<organism evidence="2 3">
    <name type="scientific">Brassica cretica</name>
    <name type="common">Mustard</name>
    <dbReference type="NCBI Taxonomy" id="69181"/>
    <lineage>
        <taxon>Eukaryota</taxon>
        <taxon>Viridiplantae</taxon>
        <taxon>Streptophyta</taxon>
        <taxon>Embryophyta</taxon>
        <taxon>Tracheophyta</taxon>
        <taxon>Spermatophyta</taxon>
        <taxon>Magnoliopsida</taxon>
        <taxon>eudicotyledons</taxon>
        <taxon>Gunneridae</taxon>
        <taxon>Pentapetalae</taxon>
        <taxon>rosids</taxon>
        <taxon>malvids</taxon>
        <taxon>Brassicales</taxon>
        <taxon>Brassicaceae</taxon>
        <taxon>Brassiceae</taxon>
        <taxon>Brassica</taxon>
    </lineage>
</organism>
<evidence type="ECO:0000313" key="2">
    <source>
        <dbReference type="EMBL" id="KAF2600898.1"/>
    </source>
</evidence>
<dbReference type="AlphaFoldDB" id="A0A8S9L6E5"/>
<sequence>MFNGNLDGERGRFDLIDILAETRGGSLHNPSPTQSRKEWCAVSDSHNFGSTTDCEDEVDFYRSNFVTRRVEGICSGDRIDFHIADDFWQQFLNTFDQIQSKTRHLSTLREIKSSTDQTVKLLTDGHGFGPHPSASGSSKRQRLGEDEERGGDVETEKLQKK</sequence>
<evidence type="ECO:0000313" key="3">
    <source>
        <dbReference type="Proteomes" id="UP000712281"/>
    </source>
</evidence>
<protein>
    <submittedName>
        <fullName evidence="2">Uncharacterized protein</fullName>
    </submittedName>
</protein>
<dbReference type="EMBL" id="QGKW02000717">
    <property type="protein sequence ID" value="KAF2600898.1"/>
    <property type="molecule type" value="Genomic_DNA"/>
</dbReference>
<gene>
    <name evidence="2" type="ORF">F2Q68_00011018</name>
</gene>
<accession>A0A8S9L6E5</accession>
<name>A0A8S9L6E5_BRACR</name>
<proteinExistence type="predicted"/>
<feature type="compositionally biased region" description="Basic and acidic residues" evidence="1">
    <location>
        <begin position="150"/>
        <end position="161"/>
    </location>
</feature>
<comment type="caution">
    <text evidence="2">The sequence shown here is derived from an EMBL/GenBank/DDBJ whole genome shotgun (WGS) entry which is preliminary data.</text>
</comment>
<dbReference type="Proteomes" id="UP000712281">
    <property type="component" value="Unassembled WGS sequence"/>
</dbReference>
<evidence type="ECO:0000256" key="1">
    <source>
        <dbReference type="SAM" id="MobiDB-lite"/>
    </source>
</evidence>